<evidence type="ECO:0000313" key="1">
    <source>
        <dbReference type="EMBL" id="CAD1833555.1"/>
    </source>
</evidence>
<dbReference type="AlphaFoldDB" id="A0A6V7PS07"/>
<protein>
    <recommendedName>
        <fullName evidence="2">Reverse transcriptase Ty1/copia-type domain-containing protein</fullName>
    </recommendedName>
</protein>
<dbReference type="PANTHER" id="PTHR11439">
    <property type="entry name" value="GAG-POL-RELATED RETROTRANSPOSON"/>
    <property type="match status" value="1"/>
</dbReference>
<accession>A0A6V7PS07</accession>
<dbReference type="PANTHER" id="PTHR11439:SF489">
    <property type="entry name" value="RNA-DIRECTED DNA POLYMERASE"/>
    <property type="match status" value="1"/>
</dbReference>
<evidence type="ECO:0008006" key="2">
    <source>
        <dbReference type="Google" id="ProtNLM"/>
    </source>
</evidence>
<sequence length="149" mass="16881">MQGLFLTQHKYISDILDGTKMLGAKDVVNLLLTSCSLSRHDGFPPTNATAYRKVVSALQYLSITRPDIAFTVNKLSQFMHQLSALHWIAVKRILRYLKSTINYGLHLKCYSNLLLHAYSNADWADDKDDRTSTSVYIVLLGTNRISWSS</sequence>
<reference evidence="1" key="1">
    <citation type="submission" date="2020-07" db="EMBL/GenBank/DDBJ databases">
        <authorList>
            <person name="Lin J."/>
        </authorList>
    </citation>
    <scope>NUCLEOTIDE SEQUENCE</scope>
</reference>
<organism evidence="1">
    <name type="scientific">Ananas comosus var. bracteatus</name>
    <name type="common">red pineapple</name>
    <dbReference type="NCBI Taxonomy" id="296719"/>
    <lineage>
        <taxon>Eukaryota</taxon>
        <taxon>Viridiplantae</taxon>
        <taxon>Streptophyta</taxon>
        <taxon>Embryophyta</taxon>
        <taxon>Tracheophyta</taxon>
        <taxon>Spermatophyta</taxon>
        <taxon>Magnoliopsida</taxon>
        <taxon>Liliopsida</taxon>
        <taxon>Poales</taxon>
        <taxon>Bromeliaceae</taxon>
        <taxon>Bromelioideae</taxon>
        <taxon>Ananas</taxon>
    </lineage>
</organism>
<gene>
    <name evidence="1" type="ORF">CB5_LOCUS16766</name>
</gene>
<name>A0A6V7PS07_ANACO</name>
<dbReference type="EMBL" id="LR862151">
    <property type="protein sequence ID" value="CAD1833555.1"/>
    <property type="molecule type" value="Genomic_DNA"/>
</dbReference>
<proteinExistence type="predicted"/>